<dbReference type="Proteomes" id="UP000250266">
    <property type="component" value="Unassembled WGS sequence"/>
</dbReference>
<evidence type="ECO:0000256" key="1">
    <source>
        <dbReference type="SAM" id="MobiDB-lite"/>
    </source>
</evidence>
<evidence type="ECO:0000313" key="3">
    <source>
        <dbReference type="Proteomes" id="UP000250266"/>
    </source>
</evidence>
<dbReference type="EMBL" id="KV745490">
    <property type="protein sequence ID" value="OCK74389.1"/>
    <property type="molecule type" value="Genomic_DNA"/>
</dbReference>
<reference evidence="2 3" key="1">
    <citation type="journal article" date="2016" name="Nat. Commun.">
        <title>Ectomycorrhizal ecology is imprinted in the genome of the dominant symbiotic fungus Cenococcum geophilum.</title>
        <authorList>
            <consortium name="DOE Joint Genome Institute"/>
            <person name="Peter M."/>
            <person name="Kohler A."/>
            <person name="Ohm R.A."/>
            <person name="Kuo A."/>
            <person name="Krutzmann J."/>
            <person name="Morin E."/>
            <person name="Arend M."/>
            <person name="Barry K.W."/>
            <person name="Binder M."/>
            <person name="Choi C."/>
            <person name="Clum A."/>
            <person name="Copeland A."/>
            <person name="Grisel N."/>
            <person name="Haridas S."/>
            <person name="Kipfer T."/>
            <person name="LaButti K."/>
            <person name="Lindquist E."/>
            <person name="Lipzen A."/>
            <person name="Maire R."/>
            <person name="Meier B."/>
            <person name="Mihaltcheva S."/>
            <person name="Molinier V."/>
            <person name="Murat C."/>
            <person name="Poggeler S."/>
            <person name="Quandt C.A."/>
            <person name="Sperisen C."/>
            <person name="Tritt A."/>
            <person name="Tisserant E."/>
            <person name="Crous P.W."/>
            <person name="Henrissat B."/>
            <person name="Nehls U."/>
            <person name="Egli S."/>
            <person name="Spatafora J.W."/>
            <person name="Grigoriev I.V."/>
            <person name="Martin F.M."/>
        </authorList>
    </citation>
    <scope>NUCLEOTIDE SEQUENCE [LARGE SCALE GENOMIC DNA]</scope>
    <source>
        <strain evidence="2 3">CBS 459.81</strain>
    </source>
</reference>
<gene>
    <name evidence="2" type="ORF">K432DRAFT_398126</name>
</gene>
<proteinExistence type="predicted"/>
<feature type="region of interest" description="Disordered" evidence="1">
    <location>
        <begin position="110"/>
        <end position="129"/>
    </location>
</feature>
<accession>A0A8E2JA36</accession>
<organism evidence="2 3">
    <name type="scientific">Lepidopterella palustris CBS 459.81</name>
    <dbReference type="NCBI Taxonomy" id="1314670"/>
    <lineage>
        <taxon>Eukaryota</taxon>
        <taxon>Fungi</taxon>
        <taxon>Dikarya</taxon>
        <taxon>Ascomycota</taxon>
        <taxon>Pezizomycotina</taxon>
        <taxon>Dothideomycetes</taxon>
        <taxon>Pleosporomycetidae</taxon>
        <taxon>Mytilinidiales</taxon>
        <taxon>Argynnaceae</taxon>
        <taxon>Lepidopterella</taxon>
    </lineage>
</organism>
<evidence type="ECO:0000313" key="2">
    <source>
        <dbReference type="EMBL" id="OCK74389.1"/>
    </source>
</evidence>
<sequence length="172" mass="19307">MEEVETRGVAEEPLEVRKEGNGPCDAIVGRRGSQESGGGRVCVERKEKKRWVGKSRFKYVWGEARDPSSPCQLRAGSLLACGIWSLVEGFSPNQVVAPFGGQGESLTLRRGRRNESNERQAVRGLHSETSSVRERPSQIHVLIKKSSVDYKRQERALYRLTAVQKCIQLRNI</sequence>
<keyword evidence="3" id="KW-1185">Reference proteome</keyword>
<dbReference type="AlphaFoldDB" id="A0A8E2JA36"/>
<name>A0A8E2JA36_9PEZI</name>
<feature type="compositionally biased region" description="Basic and acidic residues" evidence="1">
    <location>
        <begin position="1"/>
        <end position="20"/>
    </location>
</feature>
<feature type="region of interest" description="Disordered" evidence="1">
    <location>
        <begin position="1"/>
        <end position="41"/>
    </location>
</feature>
<protein>
    <submittedName>
        <fullName evidence="2">Uncharacterized protein</fullName>
    </submittedName>
</protein>